<gene>
    <name evidence="1" type="ORF">CS063_02285</name>
</gene>
<name>A0AC61DHQ6_9FIRM</name>
<dbReference type="EMBL" id="PEDL01000001">
    <property type="protein sequence ID" value="PHV72325.1"/>
    <property type="molecule type" value="Genomic_DNA"/>
</dbReference>
<comment type="caution">
    <text evidence="1">The sequence shown here is derived from an EMBL/GenBank/DDBJ whole genome shotgun (WGS) entry which is preliminary data.</text>
</comment>
<accession>A0AC61DHQ6</accession>
<organism evidence="1 2">
    <name type="scientific">Sporanaerobium hydrogeniformans</name>
    <dbReference type="NCBI Taxonomy" id="3072179"/>
    <lineage>
        <taxon>Bacteria</taxon>
        <taxon>Bacillati</taxon>
        <taxon>Bacillota</taxon>
        <taxon>Clostridia</taxon>
        <taxon>Lachnospirales</taxon>
        <taxon>Lachnospiraceae</taxon>
        <taxon>Sporanaerobium</taxon>
    </lineage>
</organism>
<protein>
    <submittedName>
        <fullName evidence="1">Uncharacterized protein</fullName>
    </submittedName>
</protein>
<proteinExistence type="predicted"/>
<sequence>MKYVRKLPATDRQLSNQLIENGWKKIKEPRNFSLAVLFSLPFSYLLGSIILWLAYLLKPTLFEFLISDVLSISFSIDFKMLLYILFVFVYMLIHELIHAVFIPNFTKSKKIFFGLNGLFGFVFTTEPIKKERFLVISIMPFFLLSLVPVFLLNLLGFLNWYTLGLCLINAVGSCVDFLNMFLIAFQVKSGHTIINNGFETYYYPMQNIT</sequence>
<evidence type="ECO:0000313" key="2">
    <source>
        <dbReference type="Proteomes" id="UP000224460"/>
    </source>
</evidence>
<dbReference type="Proteomes" id="UP000224460">
    <property type="component" value="Unassembled WGS sequence"/>
</dbReference>
<keyword evidence="2" id="KW-1185">Reference proteome</keyword>
<evidence type="ECO:0000313" key="1">
    <source>
        <dbReference type="EMBL" id="PHV72325.1"/>
    </source>
</evidence>
<reference evidence="1" key="1">
    <citation type="submission" date="2017-10" db="EMBL/GenBank/DDBJ databases">
        <title>Genome sequence of cellulolytic Lachnospiraceae bacterium XHS1971 isolated from hotspring sediment.</title>
        <authorList>
            <person name="Vasudevan G."/>
            <person name="Joshi A.J."/>
            <person name="Hivarkar S."/>
            <person name="Lanjekar V.B."/>
            <person name="Dhakephalkar P.K."/>
            <person name="Dagar S."/>
        </authorList>
    </citation>
    <scope>NUCLEOTIDE SEQUENCE</scope>
    <source>
        <strain evidence="1">XHS1971</strain>
    </source>
</reference>